<evidence type="ECO:0000313" key="6">
    <source>
        <dbReference type="Proteomes" id="UP001303211"/>
    </source>
</evidence>
<evidence type="ECO:0000256" key="2">
    <source>
        <dbReference type="ARBA" id="ARBA00022741"/>
    </source>
</evidence>
<gene>
    <name evidence="5" type="ORF">P4826_15115</name>
</gene>
<dbReference type="InterPro" id="IPR006015">
    <property type="entry name" value="Universal_stress_UspA"/>
</dbReference>
<dbReference type="SUPFAM" id="SSF52402">
    <property type="entry name" value="Adenine nucleotide alpha hydrolases-like"/>
    <property type="match status" value="1"/>
</dbReference>
<proteinExistence type="inferred from homology"/>
<feature type="domain" description="UspA" evidence="4">
    <location>
        <begin position="6"/>
        <end position="158"/>
    </location>
</feature>
<evidence type="ECO:0000256" key="1">
    <source>
        <dbReference type="ARBA" id="ARBA00008791"/>
    </source>
</evidence>
<dbReference type="EMBL" id="CP136921">
    <property type="protein sequence ID" value="WOO31724.1"/>
    <property type="molecule type" value="Genomic_DNA"/>
</dbReference>
<sequence>MSTDIQTILYASGLGDGCETTLAYAINLANRLGARLLVLTVIDEERERSLIDIDSHVPQEALNQYHDDRAARARAHIDAQISAFYAVRAGNAPQRPITELLVHEGDDVPQAILDEAERSGVDLILLGSRGAGLLAGLLFGSVAQEVARRTRKPLLLVPSEDC</sequence>
<dbReference type="PRINTS" id="PR01438">
    <property type="entry name" value="UNVRSLSTRESS"/>
</dbReference>
<reference evidence="5 6" key="1">
    <citation type="submission" date="2023-03" db="EMBL/GenBank/DDBJ databases">
        <title>Diaphorobacter basophil sp. nov., isolated from a sewage-treatment plant.</title>
        <authorList>
            <person name="Yang K."/>
        </authorList>
    </citation>
    <scope>NUCLEOTIDE SEQUENCE [LARGE SCALE GENOMIC DNA]</scope>
    <source>
        <strain evidence="5 6">Y-1</strain>
    </source>
</reference>
<dbReference type="Gene3D" id="3.40.50.620">
    <property type="entry name" value="HUPs"/>
    <property type="match status" value="1"/>
</dbReference>
<dbReference type="CDD" id="cd00293">
    <property type="entry name" value="USP-like"/>
    <property type="match status" value="1"/>
</dbReference>
<comment type="similarity">
    <text evidence="1">Belongs to the universal stress protein A family.</text>
</comment>
<dbReference type="InterPro" id="IPR006016">
    <property type="entry name" value="UspA"/>
</dbReference>
<keyword evidence="2" id="KW-0547">Nucleotide-binding</keyword>
<dbReference type="PANTHER" id="PTHR46268:SF27">
    <property type="entry name" value="UNIVERSAL STRESS PROTEIN RV2623"/>
    <property type="match status" value="1"/>
</dbReference>
<dbReference type="PANTHER" id="PTHR46268">
    <property type="entry name" value="STRESS RESPONSE PROTEIN NHAX"/>
    <property type="match status" value="1"/>
</dbReference>
<evidence type="ECO:0000313" key="5">
    <source>
        <dbReference type="EMBL" id="WOO31724.1"/>
    </source>
</evidence>
<dbReference type="RefSeq" id="WP_317701198.1">
    <property type="nucleotide sequence ID" value="NZ_CP136921.1"/>
</dbReference>
<dbReference type="InterPro" id="IPR014729">
    <property type="entry name" value="Rossmann-like_a/b/a_fold"/>
</dbReference>
<evidence type="ECO:0000259" key="4">
    <source>
        <dbReference type="Pfam" id="PF00582"/>
    </source>
</evidence>
<organism evidence="5 6">
    <name type="scientific">Diaphorobacter limosus</name>
    <dbReference type="NCBI Taxonomy" id="3036128"/>
    <lineage>
        <taxon>Bacteria</taxon>
        <taxon>Pseudomonadati</taxon>
        <taxon>Pseudomonadota</taxon>
        <taxon>Betaproteobacteria</taxon>
        <taxon>Burkholderiales</taxon>
        <taxon>Comamonadaceae</taxon>
        <taxon>Diaphorobacter</taxon>
    </lineage>
</organism>
<keyword evidence="3" id="KW-0067">ATP-binding</keyword>
<keyword evidence="6" id="KW-1185">Reference proteome</keyword>
<name>A0ABZ0J0F0_9BURK</name>
<dbReference type="Proteomes" id="UP001303211">
    <property type="component" value="Chromosome"/>
</dbReference>
<protein>
    <submittedName>
        <fullName evidence="5">Universal stress protein</fullName>
    </submittedName>
</protein>
<evidence type="ECO:0000256" key="3">
    <source>
        <dbReference type="ARBA" id="ARBA00022840"/>
    </source>
</evidence>
<dbReference type="Pfam" id="PF00582">
    <property type="entry name" value="Usp"/>
    <property type="match status" value="1"/>
</dbReference>
<accession>A0ABZ0J0F0</accession>